<protein>
    <submittedName>
        <fullName evidence="2">Uncharacterized protein</fullName>
    </submittedName>
</protein>
<keyword evidence="1" id="KW-1133">Transmembrane helix</keyword>
<name>A0A975GCU8_9BACT</name>
<feature type="transmembrane region" description="Helical" evidence="1">
    <location>
        <begin position="12"/>
        <end position="36"/>
    </location>
</feature>
<keyword evidence="1" id="KW-0812">Transmembrane</keyword>
<keyword evidence="3" id="KW-1185">Reference proteome</keyword>
<reference evidence="2" key="2">
    <citation type="submission" date="2021-04" db="EMBL/GenBank/DDBJ databases">
        <title>Isolation and characterization of a novel species of the genus Sulfurimonas.</title>
        <authorList>
            <person name="Fukui M."/>
        </authorList>
    </citation>
    <scope>NUCLEOTIDE SEQUENCE</scope>
    <source>
        <strain evidence="2">H1576</strain>
    </source>
</reference>
<dbReference type="EMBL" id="CP046072">
    <property type="protein sequence ID" value="QSZ41887.1"/>
    <property type="molecule type" value="Genomic_DNA"/>
</dbReference>
<accession>A0A975GCU8</accession>
<evidence type="ECO:0000313" key="3">
    <source>
        <dbReference type="Proteomes" id="UP000671852"/>
    </source>
</evidence>
<evidence type="ECO:0000313" key="2">
    <source>
        <dbReference type="EMBL" id="QSZ41887.1"/>
    </source>
</evidence>
<evidence type="ECO:0000256" key="1">
    <source>
        <dbReference type="SAM" id="Phobius"/>
    </source>
</evidence>
<gene>
    <name evidence="2" type="ORF">GJV85_07135</name>
</gene>
<keyword evidence="1" id="KW-0472">Membrane</keyword>
<sequence length="76" mass="8968">MNLIKPKPNQRYVNIMIVTYGVAFFSLMYIFSYAFIFNDVSNGSSRAMKKKFCQENPDKCRVKPKRNELNIRPLNQ</sequence>
<dbReference type="RefSeq" id="WP_207560705.1">
    <property type="nucleotide sequence ID" value="NZ_CP046072.1"/>
</dbReference>
<organism evidence="2 3">
    <name type="scientific">Sulfurimonas aquatica</name>
    <dbReference type="NCBI Taxonomy" id="2672570"/>
    <lineage>
        <taxon>Bacteria</taxon>
        <taxon>Pseudomonadati</taxon>
        <taxon>Campylobacterota</taxon>
        <taxon>Epsilonproteobacteria</taxon>
        <taxon>Campylobacterales</taxon>
        <taxon>Sulfurimonadaceae</taxon>
        <taxon>Sulfurimonas</taxon>
    </lineage>
</organism>
<reference evidence="2" key="1">
    <citation type="submission" date="2019-11" db="EMBL/GenBank/DDBJ databases">
        <authorList>
            <person name="Kojima H."/>
        </authorList>
    </citation>
    <scope>NUCLEOTIDE SEQUENCE</scope>
    <source>
        <strain evidence="2">H1576</strain>
    </source>
</reference>
<dbReference type="Proteomes" id="UP000671852">
    <property type="component" value="Chromosome"/>
</dbReference>
<dbReference type="KEGG" id="saqt:GJV85_07135"/>
<proteinExistence type="predicted"/>
<dbReference type="AlphaFoldDB" id="A0A975GCU8"/>